<sequence length="253" mass="29794">MQSTIVESSVRCPENWEKGKWQFIREYWSDRYNYLVVKRIMDITTSLVVLLLIFPWLFPLLYVLIKLDSRGPVLFKQKRVGFLGKTFYCYKFRTMYVNDYADTRRASRNDPRVTRIGWFLRNTCLDELPQFINVLLGHMSIVGPRPHMLKDSNEFANLVSNYQFRNMARPGITGLSQVRGYRGPATSFESIFRRYQWDSYYVRNVSLTLDLKIMVGTALLMMRSVFYKDQPVPLDNNRPVYNSESLVSAKKIA</sequence>
<protein>
    <recommendedName>
        <fullName evidence="3">Bacterial sugar transferase domain-containing protein</fullName>
    </recommendedName>
</protein>
<dbReference type="EMBL" id="BMJC01000003">
    <property type="protein sequence ID" value="GGB06243.1"/>
    <property type="molecule type" value="Genomic_DNA"/>
</dbReference>
<evidence type="ECO:0000313" key="4">
    <source>
        <dbReference type="EMBL" id="GGB06243.1"/>
    </source>
</evidence>
<reference evidence="4" key="1">
    <citation type="journal article" date="2014" name="Int. J. Syst. Evol. Microbiol.">
        <title>Complete genome sequence of Corynebacterium casei LMG S-19264T (=DSM 44701T), isolated from a smear-ripened cheese.</title>
        <authorList>
            <consortium name="US DOE Joint Genome Institute (JGI-PGF)"/>
            <person name="Walter F."/>
            <person name="Albersmeier A."/>
            <person name="Kalinowski J."/>
            <person name="Ruckert C."/>
        </authorList>
    </citation>
    <scope>NUCLEOTIDE SEQUENCE</scope>
    <source>
        <strain evidence="4">CGMCC 1.15448</strain>
    </source>
</reference>
<keyword evidence="5" id="KW-1185">Reference proteome</keyword>
<dbReference type="PANTHER" id="PTHR30576:SF0">
    <property type="entry name" value="UNDECAPRENYL-PHOSPHATE N-ACETYLGALACTOSAMINYL 1-PHOSPHATE TRANSFERASE-RELATED"/>
    <property type="match status" value="1"/>
</dbReference>
<reference evidence="4" key="2">
    <citation type="submission" date="2020-09" db="EMBL/GenBank/DDBJ databases">
        <authorList>
            <person name="Sun Q."/>
            <person name="Zhou Y."/>
        </authorList>
    </citation>
    <scope>NUCLEOTIDE SEQUENCE</scope>
    <source>
        <strain evidence="4">CGMCC 1.15448</strain>
    </source>
</reference>
<proteinExistence type="inferred from homology"/>
<dbReference type="PANTHER" id="PTHR30576">
    <property type="entry name" value="COLANIC BIOSYNTHESIS UDP-GLUCOSE LIPID CARRIER TRANSFERASE"/>
    <property type="match status" value="1"/>
</dbReference>
<dbReference type="Pfam" id="PF02397">
    <property type="entry name" value="Bac_transf"/>
    <property type="match status" value="1"/>
</dbReference>
<accession>A0A8J2UEC2</accession>
<keyword evidence="2" id="KW-0812">Transmembrane</keyword>
<dbReference type="InterPro" id="IPR003362">
    <property type="entry name" value="Bact_transf"/>
</dbReference>
<comment type="similarity">
    <text evidence="1">Belongs to the bacterial sugar transferase family.</text>
</comment>
<feature type="transmembrane region" description="Helical" evidence="2">
    <location>
        <begin position="43"/>
        <end position="65"/>
    </location>
</feature>
<evidence type="ECO:0000256" key="1">
    <source>
        <dbReference type="ARBA" id="ARBA00006464"/>
    </source>
</evidence>
<feature type="domain" description="Bacterial sugar transferase" evidence="3">
    <location>
        <begin position="38"/>
        <end position="222"/>
    </location>
</feature>
<evidence type="ECO:0000259" key="3">
    <source>
        <dbReference type="Pfam" id="PF02397"/>
    </source>
</evidence>
<dbReference type="AlphaFoldDB" id="A0A8J2UEC2"/>
<organism evidence="4 5">
    <name type="scientific">Puia dinghuensis</name>
    <dbReference type="NCBI Taxonomy" id="1792502"/>
    <lineage>
        <taxon>Bacteria</taxon>
        <taxon>Pseudomonadati</taxon>
        <taxon>Bacteroidota</taxon>
        <taxon>Chitinophagia</taxon>
        <taxon>Chitinophagales</taxon>
        <taxon>Chitinophagaceae</taxon>
        <taxon>Puia</taxon>
    </lineage>
</organism>
<name>A0A8J2UEC2_9BACT</name>
<keyword evidence="2" id="KW-1133">Transmembrane helix</keyword>
<comment type="caution">
    <text evidence="4">The sequence shown here is derived from an EMBL/GenBank/DDBJ whole genome shotgun (WGS) entry which is preliminary data.</text>
</comment>
<evidence type="ECO:0000313" key="5">
    <source>
        <dbReference type="Proteomes" id="UP000607559"/>
    </source>
</evidence>
<evidence type="ECO:0000256" key="2">
    <source>
        <dbReference type="SAM" id="Phobius"/>
    </source>
</evidence>
<gene>
    <name evidence="4" type="ORF">GCM10011511_32070</name>
</gene>
<keyword evidence="2" id="KW-0472">Membrane</keyword>
<dbReference type="Proteomes" id="UP000607559">
    <property type="component" value="Unassembled WGS sequence"/>
</dbReference>
<dbReference type="GO" id="GO:0016780">
    <property type="term" value="F:phosphotransferase activity, for other substituted phosphate groups"/>
    <property type="evidence" value="ECO:0007669"/>
    <property type="project" value="TreeGrafter"/>
</dbReference>
<dbReference type="RefSeq" id="WP_188933420.1">
    <property type="nucleotide sequence ID" value="NZ_BMJC01000003.1"/>
</dbReference>